<dbReference type="Pfam" id="PF00622">
    <property type="entry name" value="SPRY"/>
    <property type="match status" value="1"/>
</dbReference>
<dbReference type="SUPFAM" id="SSF49899">
    <property type="entry name" value="Concanavalin A-like lectins/glucanases"/>
    <property type="match status" value="1"/>
</dbReference>
<gene>
    <name evidence="6" type="primary">zgc:195001</name>
</gene>
<dbReference type="InterPro" id="IPR006574">
    <property type="entry name" value="PRY"/>
</dbReference>
<dbReference type="PRINTS" id="PR01407">
    <property type="entry name" value="BUTYPHLNCDUF"/>
</dbReference>
<feature type="region of interest" description="Disordered" evidence="4">
    <location>
        <begin position="1"/>
        <end position="41"/>
    </location>
</feature>
<evidence type="ECO:0000256" key="1">
    <source>
        <dbReference type="ARBA" id="ARBA00022723"/>
    </source>
</evidence>
<dbReference type="InterPro" id="IPR003879">
    <property type="entry name" value="Butyrophylin_SPRY"/>
</dbReference>
<name>A0AAY4DHH5_9TELE</name>
<evidence type="ECO:0000256" key="4">
    <source>
        <dbReference type="SAM" id="MobiDB-lite"/>
    </source>
</evidence>
<dbReference type="InterPro" id="IPR013320">
    <property type="entry name" value="ConA-like_dom_sf"/>
</dbReference>
<dbReference type="Pfam" id="PF13765">
    <property type="entry name" value="PRY"/>
    <property type="match status" value="1"/>
</dbReference>
<dbReference type="Gene3D" id="2.60.120.920">
    <property type="match status" value="1"/>
</dbReference>
<dbReference type="InterPro" id="IPR051051">
    <property type="entry name" value="E3_ubiq-ligase_TRIM/RNF"/>
</dbReference>
<protein>
    <recommendedName>
        <fullName evidence="5">B30.2/SPRY domain-containing protein</fullName>
    </recommendedName>
</protein>
<dbReference type="Proteomes" id="UP000694580">
    <property type="component" value="Chromosome 7"/>
</dbReference>
<dbReference type="InterPro" id="IPR003877">
    <property type="entry name" value="SPRY_dom"/>
</dbReference>
<reference evidence="6" key="3">
    <citation type="submission" date="2025-09" db="UniProtKB">
        <authorList>
            <consortium name="Ensembl"/>
        </authorList>
    </citation>
    <scope>IDENTIFICATION</scope>
</reference>
<dbReference type="InterPro" id="IPR043136">
    <property type="entry name" value="B30.2/SPRY_sf"/>
</dbReference>
<evidence type="ECO:0000256" key="3">
    <source>
        <dbReference type="ARBA" id="ARBA00022833"/>
    </source>
</evidence>
<proteinExistence type="predicted"/>
<dbReference type="GeneTree" id="ENSGT00930000151196"/>
<dbReference type="InterPro" id="IPR001870">
    <property type="entry name" value="B30.2/SPRY"/>
</dbReference>
<dbReference type="PANTHER" id="PTHR25465">
    <property type="entry name" value="B-BOX DOMAIN CONTAINING"/>
    <property type="match status" value="1"/>
</dbReference>
<dbReference type="PANTHER" id="PTHR25465:SF80">
    <property type="entry name" value="TRIPARTITE MOTIF-CONTAINING PROTEIN 16-LIKE"/>
    <property type="match status" value="1"/>
</dbReference>
<accession>A0AAY4DHH5</accession>
<dbReference type="AlphaFoldDB" id="A0AAY4DHH5"/>
<keyword evidence="2" id="KW-0863">Zinc-finger</keyword>
<keyword evidence="3" id="KW-0862">Zinc</keyword>
<reference evidence="6" key="2">
    <citation type="submission" date="2025-08" db="UniProtKB">
        <authorList>
            <consortium name="Ensembl"/>
        </authorList>
    </citation>
    <scope>IDENTIFICATION</scope>
</reference>
<feature type="domain" description="B30.2/SPRY" evidence="5">
    <location>
        <begin position="35"/>
        <end position="235"/>
    </location>
</feature>
<dbReference type="Ensembl" id="ENSDCDT00010055130.1">
    <property type="protein sequence ID" value="ENSDCDP00010044987.1"/>
    <property type="gene ID" value="ENSDCDG00010027771.1"/>
</dbReference>
<evidence type="ECO:0000259" key="5">
    <source>
        <dbReference type="PROSITE" id="PS50188"/>
    </source>
</evidence>
<evidence type="ECO:0000313" key="6">
    <source>
        <dbReference type="Ensembl" id="ENSDCDP00010044987.1"/>
    </source>
</evidence>
<evidence type="ECO:0000256" key="2">
    <source>
        <dbReference type="ARBA" id="ARBA00022771"/>
    </source>
</evidence>
<reference evidence="6 7" key="1">
    <citation type="submission" date="2020-06" db="EMBL/GenBank/DDBJ databases">
        <authorList>
            <consortium name="Wellcome Sanger Institute Data Sharing"/>
        </authorList>
    </citation>
    <scope>NUCLEOTIDE SEQUENCE [LARGE SCALE GENOMIC DNA]</scope>
</reference>
<dbReference type="PROSITE" id="PS50188">
    <property type="entry name" value="B302_SPRY"/>
    <property type="match status" value="1"/>
</dbReference>
<keyword evidence="1" id="KW-0479">Metal-binding</keyword>
<organism evidence="6 7">
    <name type="scientific">Denticeps clupeoides</name>
    <name type="common">denticle herring</name>
    <dbReference type="NCBI Taxonomy" id="299321"/>
    <lineage>
        <taxon>Eukaryota</taxon>
        <taxon>Metazoa</taxon>
        <taxon>Chordata</taxon>
        <taxon>Craniata</taxon>
        <taxon>Vertebrata</taxon>
        <taxon>Euteleostomi</taxon>
        <taxon>Actinopterygii</taxon>
        <taxon>Neopterygii</taxon>
        <taxon>Teleostei</taxon>
        <taxon>Clupei</taxon>
        <taxon>Clupeiformes</taxon>
        <taxon>Denticipitoidei</taxon>
        <taxon>Denticipitidae</taxon>
        <taxon>Denticeps</taxon>
    </lineage>
</organism>
<keyword evidence="7" id="KW-1185">Reference proteome</keyword>
<dbReference type="GO" id="GO:0005737">
    <property type="term" value="C:cytoplasm"/>
    <property type="evidence" value="ECO:0007669"/>
    <property type="project" value="UniProtKB-ARBA"/>
</dbReference>
<evidence type="ECO:0000313" key="7">
    <source>
        <dbReference type="Proteomes" id="UP000694580"/>
    </source>
</evidence>
<sequence>MPSTPATKNGIMPESRKGNKGSKAGAASKERLPEYEPNIPEPQTRADLLKYWLPISLDDRTAQKMLWISEGGAKVSRMSDEMCPYLDRPERYEHSPQVLCKEGLLGSRGYWEVEYAGWVVIGVVYESAGRRAQDGPCGLGENESSWAVGWAGSCYHIWHNGVNVEVQAPSSPNLGIYLDQPAGIVKFFVVEGGGESGVQKEVKFLHQFKTTFTEKVFPGFWVGRQSYCYIQKKEE</sequence>
<dbReference type="GO" id="GO:0008270">
    <property type="term" value="F:zinc ion binding"/>
    <property type="evidence" value="ECO:0007669"/>
    <property type="project" value="UniProtKB-KW"/>
</dbReference>